<gene>
    <name evidence="1" type="ORF">MNBD_GAMMA11-1780</name>
</gene>
<evidence type="ECO:0000313" key="1">
    <source>
        <dbReference type="EMBL" id="VAW65747.1"/>
    </source>
</evidence>
<sequence length="113" mass="12925">MSDQKIDMFGGILPGEPLYKIAPTRDENGKSFVDFMLIIPKLKKKPANYIDQTLKDIQMVLSRYSHEVVFANMDLKINCLWISHKPRPGLCRELTSAIRQYVPEAMLVGDVSR</sequence>
<reference evidence="1" key="1">
    <citation type="submission" date="2018-06" db="EMBL/GenBank/DDBJ databases">
        <authorList>
            <person name="Zhirakovskaya E."/>
        </authorList>
    </citation>
    <scope>NUCLEOTIDE SEQUENCE</scope>
</reference>
<protein>
    <submittedName>
        <fullName evidence="1">Uncharacterized protein</fullName>
    </submittedName>
</protein>
<name>A0A3B0XR78_9ZZZZ</name>
<dbReference type="EMBL" id="UOFG01000257">
    <property type="protein sequence ID" value="VAW65747.1"/>
    <property type="molecule type" value="Genomic_DNA"/>
</dbReference>
<proteinExistence type="predicted"/>
<organism evidence="1">
    <name type="scientific">hydrothermal vent metagenome</name>
    <dbReference type="NCBI Taxonomy" id="652676"/>
    <lineage>
        <taxon>unclassified sequences</taxon>
        <taxon>metagenomes</taxon>
        <taxon>ecological metagenomes</taxon>
    </lineage>
</organism>
<dbReference type="AlphaFoldDB" id="A0A3B0XR78"/>
<accession>A0A3B0XR78</accession>